<dbReference type="InterPro" id="IPR032783">
    <property type="entry name" value="AraC_lig"/>
</dbReference>
<evidence type="ECO:0000256" key="1">
    <source>
        <dbReference type="ARBA" id="ARBA00023015"/>
    </source>
</evidence>
<gene>
    <name evidence="6" type="ORF">QO001_001687</name>
</gene>
<evidence type="ECO:0000256" key="4">
    <source>
        <dbReference type="ARBA" id="ARBA00023163"/>
    </source>
</evidence>
<dbReference type="PANTHER" id="PTHR46796:SF7">
    <property type="entry name" value="ARAC FAMILY TRANSCRIPTIONAL REGULATOR"/>
    <property type="match status" value="1"/>
</dbReference>
<proteinExistence type="predicted"/>
<evidence type="ECO:0000313" key="7">
    <source>
        <dbReference type="Proteomes" id="UP001223420"/>
    </source>
</evidence>
<dbReference type="InterPro" id="IPR018060">
    <property type="entry name" value="HTH_AraC"/>
</dbReference>
<dbReference type="SUPFAM" id="SSF46689">
    <property type="entry name" value="Homeodomain-like"/>
    <property type="match status" value="2"/>
</dbReference>
<reference evidence="6" key="1">
    <citation type="submission" date="2023-07" db="EMBL/GenBank/DDBJ databases">
        <title>Genomic Encyclopedia of Type Strains, Phase IV (KMG-IV): sequencing the most valuable type-strain genomes for metagenomic binning, comparative biology and taxonomic classification.</title>
        <authorList>
            <person name="Goeker M."/>
        </authorList>
    </citation>
    <scope>NUCLEOTIDE SEQUENCE</scope>
    <source>
        <strain evidence="6">DSM 19569</strain>
    </source>
</reference>
<protein>
    <submittedName>
        <fullName evidence="6">AraC-like DNA-binding protein</fullName>
    </submittedName>
</protein>
<sequence length="310" mass="33636">MSFTTSVRVAPQLYERLRSIEGVRIIADRPIGEVEMDHFAALFAHAAPTARTFFTGNLCQTEDFGDAGHLHLMQAGALRLVLAGQDDLVIDEPTLLFLPRGRPHRFVADAERGADLACATVDLGGRFGNPIAHGLPELIVMPLSRHPVLVPTCALLIAEAFGEGDGRQAALDSLFAYLLIVVVRDVMTRGLIQGGVLAGLADPRLSRALTAIHDRPRKAWTLDDLAEVVGMSRTRFAAAFKEVVGQTPIEYLTRWRMMIARGSLAKGRPVKRVAAEAGYDSAAAFSRVFARVTGESPRAFRSKGEHSDDA</sequence>
<keyword evidence="2 6" id="KW-0238">DNA-binding</keyword>
<dbReference type="Gene3D" id="1.10.10.60">
    <property type="entry name" value="Homeodomain-like"/>
    <property type="match status" value="1"/>
</dbReference>
<feature type="domain" description="HTH araC/xylS-type" evidence="5">
    <location>
        <begin position="206"/>
        <end position="303"/>
    </location>
</feature>
<dbReference type="SMART" id="SM00342">
    <property type="entry name" value="HTH_ARAC"/>
    <property type="match status" value="1"/>
</dbReference>
<evidence type="ECO:0000259" key="5">
    <source>
        <dbReference type="PROSITE" id="PS01124"/>
    </source>
</evidence>
<keyword evidence="4" id="KW-0804">Transcription</keyword>
<dbReference type="Pfam" id="PF12833">
    <property type="entry name" value="HTH_18"/>
    <property type="match status" value="1"/>
</dbReference>
<dbReference type="GO" id="GO:0003700">
    <property type="term" value="F:DNA-binding transcription factor activity"/>
    <property type="evidence" value="ECO:0007669"/>
    <property type="project" value="InterPro"/>
</dbReference>
<keyword evidence="1" id="KW-0805">Transcription regulation</keyword>
<dbReference type="InterPro" id="IPR009057">
    <property type="entry name" value="Homeodomain-like_sf"/>
</dbReference>
<dbReference type="SUPFAM" id="SSF51215">
    <property type="entry name" value="Regulatory protein AraC"/>
    <property type="match status" value="1"/>
</dbReference>
<organism evidence="6 7">
    <name type="scientific">Methylobacterium brachiatum</name>
    <dbReference type="NCBI Taxonomy" id="269660"/>
    <lineage>
        <taxon>Bacteria</taxon>
        <taxon>Pseudomonadati</taxon>
        <taxon>Pseudomonadota</taxon>
        <taxon>Alphaproteobacteria</taxon>
        <taxon>Hyphomicrobiales</taxon>
        <taxon>Methylobacteriaceae</taxon>
        <taxon>Methylobacterium</taxon>
    </lineage>
</organism>
<dbReference type="GO" id="GO:0043565">
    <property type="term" value="F:sequence-specific DNA binding"/>
    <property type="evidence" value="ECO:0007669"/>
    <property type="project" value="InterPro"/>
</dbReference>
<dbReference type="RefSeq" id="WP_230366881.1">
    <property type="nucleotide sequence ID" value="NZ_JAJALK010000008.1"/>
</dbReference>
<dbReference type="PROSITE" id="PS00041">
    <property type="entry name" value="HTH_ARAC_FAMILY_1"/>
    <property type="match status" value="1"/>
</dbReference>
<dbReference type="AlphaFoldDB" id="A0AAJ1TPZ2"/>
<dbReference type="PANTHER" id="PTHR46796">
    <property type="entry name" value="HTH-TYPE TRANSCRIPTIONAL ACTIVATOR RHAS-RELATED"/>
    <property type="match status" value="1"/>
</dbReference>
<dbReference type="InterPro" id="IPR050204">
    <property type="entry name" value="AraC_XylS_family_regulators"/>
</dbReference>
<accession>A0AAJ1TPZ2</accession>
<evidence type="ECO:0000313" key="6">
    <source>
        <dbReference type="EMBL" id="MDQ0542769.1"/>
    </source>
</evidence>
<name>A0AAJ1TPZ2_9HYPH</name>
<comment type="caution">
    <text evidence="6">The sequence shown here is derived from an EMBL/GenBank/DDBJ whole genome shotgun (WGS) entry which is preliminary data.</text>
</comment>
<dbReference type="InterPro" id="IPR037923">
    <property type="entry name" value="HTH-like"/>
</dbReference>
<evidence type="ECO:0000256" key="2">
    <source>
        <dbReference type="ARBA" id="ARBA00023125"/>
    </source>
</evidence>
<dbReference type="Pfam" id="PF12852">
    <property type="entry name" value="Cupin_6"/>
    <property type="match status" value="1"/>
</dbReference>
<dbReference type="PROSITE" id="PS01124">
    <property type="entry name" value="HTH_ARAC_FAMILY_2"/>
    <property type="match status" value="1"/>
</dbReference>
<evidence type="ECO:0000256" key="3">
    <source>
        <dbReference type="ARBA" id="ARBA00023159"/>
    </source>
</evidence>
<keyword evidence="3" id="KW-0010">Activator</keyword>
<dbReference type="Proteomes" id="UP001223420">
    <property type="component" value="Unassembled WGS sequence"/>
</dbReference>
<dbReference type="EMBL" id="JAUSWL010000002">
    <property type="protein sequence ID" value="MDQ0542769.1"/>
    <property type="molecule type" value="Genomic_DNA"/>
</dbReference>
<dbReference type="InterPro" id="IPR018062">
    <property type="entry name" value="HTH_AraC-typ_CS"/>
</dbReference>